<name>A0A8J3Q2L6_9ACTN</name>
<dbReference type="EMBL" id="BONY01000001">
    <property type="protein sequence ID" value="GIH02282.1"/>
    <property type="molecule type" value="Genomic_DNA"/>
</dbReference>
<reference evidence="1" key="1">
    <citation type="submission" date="2021-01" db="EMBL/GenBank/DDBJ databases">
        <title>Whole genome shotgun sequence of Rhizocola hellebori NBRC 109834.</title>
        <authorList>
            <person name="Komaki H."/>
            <person name="Tamura T."/>
        </authorList>
    </citation>
    <scope>NUCLEOTIDE SEQUENCE</scope>
    <source>
        <strain evidence="1">NBRC 109834</strain>
    </source>
</reference>
<keyword evidence="2" id="KW-1185">Reference proteome</keyword>
<dbReference type="Gene3D" id="2.60.120.260">
    <property type="entry name" value="Galactose-binding domain-like"/>
    <property type="match status" value="1"/>
</dbReference>
<sequence length="110" mass="12410">MVLPASYTKFDEWYNYRTNPRSTARVLATLNESLLLRRHDERRSPHHLVQGIRGRPVVLHRNGPHSSDLFTYATVTTTLTGVPAGTANVYLTFAGTGSLFDVDDFTFVKQ</sequence>
<gene>
    <name evidence="1" type="ORF">Rhe02_03490</name>
</gene>
<dbReference type="Proteomes" id="UP000612899">
    <property type="component" value="Unassembled WGS sequence"/>
</dbReference>
<proteinExistence type="predicted"/>
<evidence type="ECO:0000313" key="2">
    <source>
        <dbReference type="Proteomes" id="UP000612899"/>
    </source>
</evidence>
<accession>A0A8J3Q2L6</accession>
<dbReference type="AlphaFoldDB" id="A0A8J3Q2L6"/>
<evidence type="ECO:0000313" key="1">
    <source>
        <dbReference type="EMBL" id="GIH02282.1"/>
    </source>
</evidence>
<protein>
    <submittedName>
        <fullName evidence="1">Uncharacterized protein</fullName>
    </submittedName>
</protein>
<organism evidence="1 2">
    <name type="scientific">Rhizocola hellebori</name>
    <dbReference type="NCBI Taxonomy" id="1392758"/>
    <lineage>
        <taxon>Bacteria</taxon>
        <taxon>Bacillati</taxon>
        <taxon>Actinomycetota</taxon>
        <taxon>Actinomycetes</taxon>
        <taxon>Micromonosporales</taxon>
        <taxon>Micromonosporaceae</taxon>
        <taxon>Rhizocola</taxon>
    </lineage>
</organism>
<comment type="caution">
    <text evidence="1">The sequence shown here is derived from an EMBL/GenBank/DDBJ whole genome shotgun (WGS) entry which is preliminary data.</text>
</comment>